<keyword evidence="5 8" id="KW-0862">Zinc</keyword>
<dbReference type="Gene3D" id="3.40.140.10">
    <property type="entry name" value="Cytidine Deaminase, domain 2"/>
    <property type="match status" value="1"/>
</dbReference>
<evidence type="ECO:0000256" key="1">
    <source>
        <dbReference type="ARBA" id="ARBA00001947"/>
    </source>
</evidence>
<organism evidence="10 11">
    <name type="scientific">Fructilactobacillus fructivorans</name>
    <dbReference type="NCBI Taxonomy" id="1614"/>
    <lineage>
        <taxon>Bacteria</taxon>
        <taxon>Bacillati</taxon>
        <taxon>Bacillota</taxon>
        <taxon>Bacilli</taxon>
        <taxon>Lactobacillales</taxon>
        <taxon>Lactobacillaceae</taxon>
        <taxon>Fructilactobacillus</taxon>
    </lineage>
</organism>
<dbReference type="InterPro" id="IPR016473">
    <property type="entry name" value="dCMP_deaminase"/>
</dbReference>
<dbReference type="InterPro" id="IPR016193">
    <property type="entry name" value="Cytidine_deaminase-like"/>
</dbReference>
<dbReference type="AlphaFoldDB" id="A0A0C1LX91"/>
<keyword evidence="3 8" id="KW-0479">Metal-binding</keyword>
<comment type="similarity">
    <text evidence="2">Belongs to the cytidine and deoxycytidylate deaminase family.</text>
</comment>
<dbReference type="PANTHER" id="PTHR11086:SF18">
    <property type="entry name" value="DEOXYCYTIDYLATE DEAMINASE"/>
    <property type="match status" value="1"/>
</dbReference>
<sequence>MEKKRIPWDQYFMLQAMLVASRSTCNRRSVGAVLVRNKRVIACGYNGSVSGDVHCIDEGCYLVDGHCQRTIHAEMNAILQCAKFGESTDNAELYVTDVPCLQCTKMLLQAGIVKIKYLRNYHNSDYAKKLLDMKHVALEKVDVNKDDINNLPFESFLSVDK</sequence>
<dbReference type="InterPro" id="IPR035105">
    <property type="entry name" value="Deoxycytidylate_deaminase_dom"/>
</dbReference>
<comment type="cofactor">
    <cofactor evidence="1 8">
        <name>Zn(2+)</name>
        <dbReference type="ChEBI" id="CHEBI:29105"/>
    </cofactor>
</comment>
<dbReference type="PROSITE" id="PS00903">
    <property type="entry name" value="CYT_DCMP_DEAMINASES_1"/>
    <property type="match status" value="1"/>
</dbReference>
<dbReference type="InterPro" id="IPR013404">
    <property type="entry name" value="Competence_ComEB"/>
</dbReference>
<evidence type="ECO:0000256" key="6">
    <source>
        <dbReference type="NCBIfam" id="TIGR02571"/>
    </source>
</evidence>
<name>A0A0C1LX91_9LACO</name>
<dbReference type="GO" id="GO:0006220">
    <property type="term" value="P:pyrimidine nucleotide metabolic process"/>
    <property type="evidence" value="ECO:0007669"/>
    <property type="project" value="InterPro"/>
</dbReference>
<evidence type="ECO:0000313" key="10">
    <source>
        <dbReference type="EMBL" id="KID41270.1"/>
    </source>
</evidence>
<feature type="domain" description="CMP/dCMP-type deaminase" evidence="9">
    <location>
        <begin position="7"/>
        <end position="133"/>
    </location>
</feature>
<comment type="caution">
    <text evidence="10">The sequence shown here is derived from an EMBL/GenBank/DDBJ whole genome shotgun (WGS) entry which is preliminary data.</text>
</comment>
<dbReference type="PATRIC" id="fig|1614.7.peg.1059"/>
<dbReference type="Proteomes" id="UP000031397">
    <property type="component" value="Unassembled WGS sequence"/>
</dbReference>
<keyword evidence="11" id="KW-1185">Reference proteome</keyword>
<evidence type="ECO:0000256" key="5">
    <source>
        <dbReference type="ARBA" id="ARBA00022833"/>
    </source>
</evidence>
<feature type="binding site" evidence="8">
    <location>
        <position position="103"/>
    </location>
    <ligand>
        <name>Zn(2+)</name>
        <dbReference type="ChEBI" id="CHEBI:29105"/>
        <note>catalytic</note>
    </ligand>
</feature>
<dbReference type="Pfam" id="PF00383">
    <property type="entry name" value="dCMP_cyt_deam_1"/>
    <property type="match status" value="1"/>
</dbReference>
<evidence type="ECO:0000256" key="3">
    <source>
        <dbReference type="ARBA" id="ARBA00022723"/>
    </source>
</evidence>
<proteinExistence type="inferred from homology"/>
<evidence type="ECO:0000256" key="2">
    <source>
        <dbReference type="ARBA" id="ARBA00006576"/>
    </source>
</evidence>
<dbReference type="EMBL" id="JOJZ01000021">
    <property type="protein sequence ID" value="KID41270.1"/>
    <property type="molecule type" value="Genomic_DNA"/>
</dbReference>
<dbReference type="InterPro" id="IPR015517">
    <property type="entry name" value="dCMP_deaminase-rel"/>
</dbReference>
<keyword evidence="4 10" id="KW-0378">Hydrolase</keyword>
<dbReference type="SUPFAM" id="SSF53927">
    <property type="entry name" value="Cytidine deaminase-like"/>
    <property type="match status" value="1"/>
</dbReference>
<dbReference type="GO" id="GO:0008270">
    <property type="term" value="F:zinc ion binding"/>
    <property type="evidence" value="ECO:0007669"/>
    <property type="project" value="InterPro"/>
</dbReference>
<dbReference type="InterPro" id="IPR002125">
    <property type="entry name" value="CMP_dCMP_dom"/>
</dbReference>
<dbReference type="GeneID" id="74913776"/>
<dbReference type="PROSITE" id="PS51747">
    <property type="entry name" value="CYT_DCMP_DEAMINASES_2"/>
    <property type="match status" value="1"/>
</dbReference>
<feature type="binding site" evidence="8">
    <location>
        <position position="72"/>
    </location>
    <ligand>
        <name>Zn(2+)</name>
        <dbReference type="ChEBI" id="CHEBI:29105"/>
        <note>catalytic</note>
    </ligand>
</feature>
<dbReference type="InterPro" id="IPR016192">
    <property type="entry name" value="APOBEC/CMP_deaminase_Zn-bd"/>
</dbReference>
<dbReference type="RefSeq" id="WP_039144870.1">
    <property type="nucleotide sequence ID" value="NZ_JOJZ01000021.1"/>
</dbReference>
<feature type="active site" description="Proton donor" evidence="7">
    <location>
        <position position="74"/>
    </location>
</feature>
<evidence type="ECO:0000259" key="9">
    <source>
        <dbReference type="PROSITE" id="PS51747"/>
    </source>
</evidence>
<evidence type="ECO:0000256" key="4">
    <source>
        <dbReference type="ARBA" id="ARBA00022801"/>
    </source>
</evidence>
<dbReference type="NCBIfam" id="TIGR02571">
    <property type="entry name" value="ComEB"/>
    <property type="match status" value="1"/>
</dbReference>
<dbReference type="CDD" id="cd01286">
    <property type="entry name" value="deoxycytidylate_deaminase"/>
    <property type="match status" value="1"/>
</dbReference>
<dbReference type="PANTHER" id="PTHR11086">
    <property type="entry name" value="DEOXYCYTIDYLATE DEAMINASE-RELATED"/>
    <property type="match status" value="1"/>
</dbReference>
<accession>A0A0C1LX91</accession>
<protein>
    <recommendedName>
        <fullName evidence="6">ComE operon protein 2</fullName>
    </recommendedName>
</protein>
<dbReference type="PIRSF" id="PIRSF006019">
    <property type="entry name" value="dCMP_deaminase"/>
    <property type="match status" value="1"/>
</dbReference>
<reference evidence="10 11" key="1">
    <citation type="submission" date="2014-06" db="EMBL/GenBank/DDBJ databases">
        <title>Functional and comparative genomic analyses of the Drosophila gut microbiota identify candidate symbiosis factors.</title>
        <authorList>
            <person name="Newell P.D."/>
            <person name="Chaston J.M."/>
            <person name="Douglas A.E."/>
        </authorList>
    </citation>
    <scope>NUCLEOTIDE SEQUENCE [LARGE SCALE GENOMIC DNA]</scope>
    <source>
        <strain evidence="10 11">DmCS_002</strain>
    </source>
</reference>
<evidence type="ECO:0000256" key="8">
    <source>
        <dbReference type="PIRSR" id="PIRSR006019-2"/>
    </source>
</evidence>
<evidence type="ECO:0000256" key="7">
    <source>
        <dbReference type="PIRSR" id="PIRSR006019-1"/>
    </source>
</evidence>
<dbReference type="GO" id="GO:0004132">
    <property type="term" value="F:dCMP deaminase activity"/>
    <property type="evidence" value="ECO:0007669"/>
    <property type="project" value="InterPro"/>
</dbReference>
<dbReference type="OrthoDB" id="9788517at2"/>
<gene>
    <name evidence="10" type="ORF">LfDm3_1115</name>
</gene>
<evidence type="ECO:0000313" key="11">
    <source>
        <dbReference type="Proteomes" id="UP000031397"/>
    </source>
</evidence>
<dbReference type="GO" id="GO:0005737">
    <property type="term" value="C:cytoplasm"/>
    <property type="evidence" value="ECO:0007669"/>
    <property type="project" value="TreeGrafter"/>
</dbReference>
<feature type="binding site" evidence="8">
    <location>
        <position position="100"/>
    </location>
    <ligand>
        <name>Zn(2+)</name>
        <dbReference type="ChEBI" id="CHEBI:29105"/>
        <note>catalytic</note>
    </ligand>
</feature>